<protein>
    <recommendedName>
        <fullName evidence="1">NADH-ubiquinone oxidoreductase 21kDa subunit N-terminal domain-containing protein</fullName>
    </recommendedName>
</protein>
<dbReference type="InterPro" id="IPR053229">
    <property type="entry name" value="NADH-Q_oxidrdct_subunit"/>
</dbReference>
<dbReference type="InterPro" id="IPR019721">
    <property type="entry name" value="NADH-UbQ_OxRdtase_su21_N"/>
</dbReference>
<sequence length="79" mass="8790">MPDKVLQTPYPVIDIDPHFSRVIRYFRATDYAVWAATTLAVPGAFLAWEIADPQGVTVKRLNLAPGEKLPRGRAALEVQ</sequence>
<name>A0A8H5H6S3_9AGAR</name>
<feature type="domain" description="NADH-ubiquinone oxidoreductase 21kDa subunit N-terminal" evidence="1">
    <location>
        <begin position="7"/>
        <end position="59"/>
    </location>
</feature>
<evidence type="ECO:0000313" key="3">
    <source>
        <dbReference type="Proteomes" id="UP000518752"/>
    </source>
</evidence>
<dbReference type="OrthoDB" id="196140at2759"/>
<proteinExistence type="predicted"/>
<reference evidence="2 3" key="1">
    <citation type="journal article" date="2020" name="ISME J.">
        <title>Uncovering the hidden diversity of litter-decomposition mechanisms in mushroom-forming fungi.</title>
        <authorList>
            <person name="Floudas D."/>
            <person name="Bentzer J."/>
            <person name="Ahren D."/>
            <person name="Johansson T."/>
            <person name="Persson P."/>
            <person name="Tunlid A."/>
        </authorList>
    </citation>
    <scope>NUCLEOTIDE SEQUENCE [LARGE SCALE GENOMIC DNA]</scope>
    <source>
        <strain evidence="2 3">CBS 406.79</strain>
    </source>
</reference>
<dbReference type="Proteomes" id="UP000518752">
    <property type="component" value="Unassembled WGS sequence"/>
</dbReference>
<comment type="caution">
    <text evidence="2">The sequence shown here is derived from an EMBL/GenBank/DDBJ whole genome shotgun (WGS) entry which is preliminary data.</text>
</comment>
<organism evidence="2 3">
    <name type="scientific">Collybiopsis confluens</name>
    <dbReference type="NCBI Taxonomy" id="2823264"/>
    <lineage>
        <taxon>Eukaryota</taxon>
        <taxon>Fungi</taxon>
        <taxon>Dikarya</taxon>
        <taxon>Basidiomycota</taxon>
        <taxon>Agaricomycotina</taxon>
        <taxon>Agaricomycetes</taxon>
        <taxon>Agaricomycetidae</taxon>
        <taxon>Agaricales</taxon>
        <taxon>Marasmiineae</taxon>
        <taxon>Omphalotaceae</taxon>
        <taxon>Collybiopsis</taxon>
    </lineage>
</organism>
<dbReference type="Pfam" id="PF10785">
    <property type="entry name" value="NADH-u_ox-rdase"/>
    <property type="match status" value="1"/>
</dbReference>
<dbReference type="EMBL" id="JAACJN010000081">
    <property type="protein sequence ID" value="KAF5377747.1"/>
    <property type="molecule type" value="Genomic_DNA"/>
</dbReference>
<accession>A0A8H5H6S3</accession>
<keyword evidence="3" id="KW-1185">Reference proteome</keyword>
<evidence type="ECO:0000313" key="2">
    <source>
        <dbReference type="EMBL" id="KAF5377747.1"/>
    </source>
</evidence>
<gene>
    <name evidence="2" type="ORF">D9757_008065</name>
</gene>
<dbReference type="PANTHER" id="PTHR34062">
    <property type="entry name" value="OXIDOREDUCTASE 21 KDA SUBUNIT, PUTATIVE (AFU_ORTHOLOGUE AFUA_4G04750)-RELATED"/>
    <property type="match status" value="1"/>
</dbReference>
<evidence type="ECO:0000259" key="1">
    <source>
        <dbReference type="Pfam" id="PF10785"/>
    </source>
</evidence>
<dbReference type="PANTHER" id="PTHR34062:SF1">
    <property type="entry name" value="NADH-UBIQUINONE OXIDOREDUCTASE 21KDA SUBUNIT N-TERMINAL DOMAIN-CONTAINING PROTEIN"/>
    <property type="match status" value="1"/>
</dbReference>
<dbReference type="AlphaFoldDB" id="A0A8H5H6S3"/>